<dbReference type="Proteomes" id="UP000179072">
    <property type="component" value="Unassembled WGS sequence"/>
</dbReference>
<dbReference type="SUPFAM" id="SSF50104">
    <property type="entry name" value="Translation proteins SH3-like domain"/>
    <property type="match status" value="1"/>
</dbReference>
<evidence type="ECO:0000313" key="5">
    <source>
        <dbReference type="EMBL" id="OGK43749.1"/>
    </source>
</evidence>
<proteinExistence type="inferred from homology"/>
<evidence type="ECO:0000256" key="3">
    <source>
        <dbReference type="ARBA" id="ARBA00023274"/>
    </source>
</evidence>
<organism evidence="5 6">
    <name type="scientific">Candidatus Roizmanbacteria bacterium RIFCSPLOWO2_01_FULL_38_11</name>
    <dbReference type="NCBI Taxonomy" id="1802060"/>
    <lineage>
        <taxon>Bacteria</taxon>
        <taxon>Candidatus Roizmaniibacteriota</taxon>
    </lineage>
</organism>
<evidence type="ECO:0000256" key="4">
    <source>
        <dbReference type="RuleBase" id="RU000559"/>
    </source>
</evidence>
<evidence type="ECO:0000256" key="2">
    <source>
        <dbReference type="ARBA" id="ARBA00022980"/>
    </source>
</evidence>
<dbReference type="STRING" id="1802060.A2957_03120"/>
<comment type="similarity">
    <text evidence="1 4">Belongs to the bacterial ribosomal protein bL19 family.</text>
</comment>
<comment type="function">
    <text evidence="4">This protein is located at the 30S-50S ribosomal subunit interface and may play a role in the structure and function of the aminoacyl-tRNA binding site.</text>
</comment>
<name>A0A1F7IK73_9BACT</name>
<keyword evidence="2" id="KW-0689">Ribosomal protein</keyword>
<dbReference type="Gene3D" id="2.30.30.790">
    <property type="match status" value="1"/>
</dbReference>
<dbReference type="AlphaFoldDB" id="A0A1F7IK73"/>
<gene>
    <name evidence="5" type="ORF">A2957_03120</name>
</gene>
<dbReference type="PRINTS" id="PR00061">
    <property type="entry name" value="RIBOSOMALL19"/>
</dbReference>
<dbReference type="EMBL" id="MGAK01000031">
    <property type="protein sequence ID" value="OGK43749.1"/>
    <property type="molecule type" value="Genomic_DNA"/>
</dbReference>
<keyword evidence="3 4" id="KW-0687">Ribonucleoprotein</keyword>
<dbReference type="GO" id="GO:0003735">
    <property type="term" value="F:structural constituent of ribosome"/>
    <property type="evidence" value="ECO:0007669"/>
    <property type="project" value="InterPro"/>
</dbReference>
<evidence type="ECO:0000256" key="1">
    <source>
        <dbReference type="ARBA" id="ARBA00005781"/>
    </source>
</evidence>
<dbReference type="PANTHER" id="PTHR15680:SF9">
    <property type="entry name" value="LARGE RIBOSOMAL SUBUNIT PROTEIN BL19M"/>
    <property type="match status" value="1"/>
</dbReference>
<dbReference type="InterPro" id="IPR038657">
    <property type="entry name" value="Ribosomal_bL19_sf"/>
</dbReference>
<dbReference type="InterPro" id="IPR001857">
    <property type="entry name" value="Ribosomal_bL19"/>
</dbReference>
<accession>A0A1F7IK73</accession>
<evidence type="ECO:0000313" key="6">
    <source>
        <dbReference type="Proteomes" id="UP000179072"/>
    </source>
</evidence>
<dbReference type="PANTHER" id="PTHR15680">
    <property type="entry name" value="RIBOSOMAL PROTEIN L19"/>
    <property type="match status" value="1"/>
</dbReference>
<dbReference type="InterPro" id="IPR008991">
    <property type="entry name" value="Translation_prot_SH3-like_sf"/>
</dbReference>
<reference evidence="5 6" key="1">
    <citation type="journal article" date="2016" name="Nat. Commun.">
        <title>Thousands of microbial genomes shed light on interconnected biogeochemical processes in an aquifer system.</title>
        <authorList>
            <person name="Anantharaman K."/>
            <person name="Brown C.T."/>
            <person name="Hug L.A."/>
            <person name="Sharon I."/>
            <person name="Castelle C.J."/>
            <person name="Probst A.J."/>
            <person name="Thomas B.C."/>
            <person name="Singh A."/>
            <person name="Wilkins M.J."/>
            <person name="Karaoz U."/>
            <person name="Brodie E.L."/>
            <person name="Williams K.H."/>
            <person name="Hubbard S.S."/>
            <person name="Banfield J.F."/>
        </authorList>
    </citation>
    <scope>NUCLEOTIDE SEQUENCE [LARGE SCALE GENOMIC DNA]</scope>
</reference>
<comment type="caution">
    <text evidence="5">The sequence shown here is derived from an EMBL/GenBank/DDBJ whole genome shotgun (WGS) entry which is preliminary data.</text>
</comment>
<dbReference type="GO" id="GO:0006412">
    <property type="term" value="P:translation"/>
    <property type="evidence" value="ECO:0007669"/>
    <property type="project" value="InterPro"/>
</dbReference>
<sequence>MANRITVKDTQFNVGDTVKIHYNLADTNEKTKLQVFEGIVLDVNGKGDNRMFTVRKITKSNIGVERIFPAISPFIEKVDIAKKTTSRKAKVNYVRTRSKREIKDKLYR</sequence>
<dbReference type="GO" id="GO:0022625">
    <property type="term" value="C:cytosolic large ribosomal subunit"/>
    <property type="evidence" value="ECO:0007669"/>
    <property type="project" value="TreeGrafter"/>
</dbReference>
<dbReference type="Pfam" id="PF01245">
    <property type="entry name" value="Ribosomal_L19"/>
    <property type="match status" value="1"/>
</dbReference>
<protein>
    <recommendedName>
        <fullName evidence="4">50S ribosomal protein L19</fullName>
    </recommendedName>
</protein>